<feature type="region of interest" description="Disordered" evidence="2">
    <location>
        <begin position="551"/>
        <end position="575"/>
    </location>
</feature>
<evidence type="ECO:0008006" key="5">
    <source>
        <dbReference type="Google" id="ProtNLM"/>
    </source>
</evidence>
<protein>
    <recommendedName>
        <fullName evidence="5">Chromosome segregation ATPase</fullName>
    </recommendedName>
</protein>
<dbReference type="RefSeq" id="WP_318599616.1">
    <property type="nucleotide sequence ID" value="NZ_JAWSTH010000076.1"/>
</dbReference>
<reference evidence="3 4" key="2">
    <citation type="submission" date="2023-10" db="EMBL/GenBank/DDBJ databases">
        <authorList>
            <person name="Han X.F."/>
        </authorList>
    </citation>
    <scope>NUCLEOTIDE SEQUENCE [LARGE SCALE GENOMIC DNA]</scope>
    <source>
        <strain evidence="3 4">KCTC 39840</strain>
    </source>
</reference>
<evidence type="ECO:0000256" key="1">
    <source>
        <dbReference type="SAM" id="Coils"/>
    </source>
</evidence>
<name>A0ABU4HV15_9ACTN</name>
<dbReference type="EMBL" id="JAWSTH010000076">
    <property type="protein sequence ID" value="MDW5597151.1"/>
    <property type="molecule type" value="Genomic_DNA"/>
</dbReference>
<evidence type="ECO:0000313" key="4">
    <source>
        <dbReference type="Proteomes" id="UP001284601"/>
    </source>
</evidence>
<proteinExistence type="predicted"/>
<feature type="region of interest" description="Disordered" evidence="2">
    <location>
        <begin position="524"/>
        <end position="543"/>
    </location>
</feature>
<feature type="coiled-coil region" evidence="1">
    <location>
        <begin position="371"/>
        <end position="455"/>
    </location>
</feature>
<evidence type="ECO:0000313" key="3">
    <source>
        <dbReference type="EMBL" id="MDW5597151.1"/>
    </source>
</evidence>
<feature type="coiled-coil region" evidence="1">
    <location>
        <begin position="841"/>
        <end position="925"/>
    </location>
</feature>
<comment type="caution">
    <text evidence="3">The sequence shown here is derived from an EMBL/GenBank/DDBJ whole genome shotgun (WGS) entry which is preliminary data.</text>
</comment>
<reference evidence="4" key="1">
    <citation type="submission" date="2023-07" db="EMBL/GenBank/DDBJ databases">
        <title>Conexibacter stalactiti sp. nov., isolated from stalactites in a lava cave and emended description of the genus Conexibacter.</title>
        <authorList>
            <person name="Lee S.D."/>
        </authorList>
    </citation>
    <scope>NUCLEOTIDE SEQUENCE [LARGE SCALE GENOMIC DNA]</scope>
    <source>
        <strain evidence="4">KCTC 39840</strain>
    </source>
</reference>
<accession>A0ABU4HV15</accession>
<sequence>MNWRIRRARLEAAGPTDARYDDVTLSFVADGRAAPNAVVLLRNGGGKSLLLYLLFKALLPRRTDGTKTAEQQRNARPLVLADECATVAIEWQNRDDDRLLVTGHSFERGDGEETRWIFEPVEGALTLDSLPLRDGRRRRTRAGLVKSLEALGQQHPPLQFRTVGGVRGWEDALLEVGIDPAILRYQARLNRSEGGDDDELRFNSPESFARFVLQMVLEDEPLSKLQKQVQTHAEQLSRRESLASEADFCRDVAQLLRQLAGAHRDGEEAVAEQQRAQSGQQQLAGVLDAAIAAGTTRLERLTEQREPLEQHRRQLDAQERDLDGETKLVRARTERLLSDAAEQAVRGAADAARAADAEHSAWQLVETLIALAESEGELAGLAERVEKQERGVADARAERREAALELAGALLHAAARLDGEAETIEERLAQAEGGHDELREQIEQLGRRSGELKQRRGTLEAQLDGFARATERLRADELLRDGERPSAASERFEAEREDLIGQRHELDERIRELGVRREATAQRRDAARAEAAEQAASASELERRRDAAVARVAGELGDPPPARARRARRGAAGQPEGDVSLFDALDVAAGWQPLDEPGGAERAIERARAAADGRRATVANEIDARAADERALERDGLLAVESDVERICAELEAIGMQALPALRHLSETVRADRLPALIAAQPGLAAGIVLLDDDPHEAIVELTAARVRLPRRPLLLARADELVARVRRTGLAVLLPDPAAYDPDAAQDQLEQVAAAVEQLRAERERHGRLSARLGRLGAVLAGEAEQLRGLLPQSGRNERRLLGAVARELGRREEQAQTARGRAEEQERILTTHGERLAELTARREQVAQAERRCERALERLESVDDLDAPALRAEFERLAARSDELTAEADTVRRRRDALIRDAKGLEDRLATVRGEAAGLRRRAAELPLDGARARAKEGSLSGLSERLLVAEQLLESRISDGELRARMAGAEARAARLRSDVERAGEPVRERARALADSPAGIDPQALARGRREAKESYEKALREQGEAATVEGQAAERLYAATEALTPADRTREPKLLRTLQPEDPAHGAVLLGELNELREGREREVADNRAKLADSDERVTTEQELLNELRAGRARLAVAEGRPHAGELPAWTRRRDRVHEQVTDAVRGVESSTRDQAAARQQVAERLRAIDDAVAAADERIPRGITAPLRAGEALAPDAGRLEGELRTRAGELDRTVGELERHRQALVAQLLAIGAEGVRKLDKVAAATTLPRESALGAWSGKQFARVRHSALTDDAARESALGRVLDEAVAGGARRRGLDLAFGATMALLRDGLEVTVLKPHPQPDDQYHPIEVVGPEFSGGEELTIKLVLFCAVSAVRTAERAGRARGIRRAGPLLIDNPIGTASRESLVDLQLRLARHLDAQFIPFTGLEGELNVTGRFATAVALTNDKDLLGGMRYVKLADGAPAPLLPPRPDGAPAEAAVVTAVSYTPPLDVAALADAAREAGRGGEG</sequence>
<keyword evidence="4" id="KW-1185">Reference proteome</keyword>
<keyword evidence="1" id="KW-0175">Coiled coil</keyword>
<organism evidence="3 4">
    <name type="scientific">Conexibacter stalactiti</name>
    <dbReference type="NCBI Taxonomy" id="1940611"/>
    <lineage>
        <taxon>Bacteria</taxon>
        <taxon>Bacillati</taxon>
        <taxon>Actinomycetota</taxon>
        <taxon>Thermoleophilia</taxon>
        <taxon>Solirubrobacterales</taxon>
        <taxon>Conexibacteraceae</taxon>
        <taxon>Conexibacter</taxon>
    </lineage>
</organism>
<dbReference type="Proteomes" id="UP001284601">
    <property type="component" value="Unassembled WGS sequence"/>
</dbReference>
<feature type="coiled-coil region" evidence="1">
    <location>
        <begin position="298"/>
        <end position="328"/>
    </location>
</feature>
<evidence type="ECO:0000256" key="2">
    <source>
        <dbReference type="SAM" id="MobiDB-lite"/>
    </source>
</evidence>
<gene>
    <name evidence="3" type="ORF">R7226_22585</name>
</gene>